<feature type="compositionally biased region" description="Basic and acidic residues" evidence="1">
    <location>
        <begin position="1110"/>
        <end position="1127"/>
    </location>
</feature>
<organism evidence="2 3">
    <name type="scientific">Sporothrix stenoceras</name>
    <dbReference type="NCBI Taxonomy" id="5173"/>
    <lineage>
        <taxon>Eukaryota</taxon>
        <taxon>Fungi</taxon>
        <taxon>Dikarya</taxon>
        <taxon>Ascomycota</taxon>
        <taxon>Pezizomycotina</taxon>
        <taxon>Sordariomycetes</taxon>
        <taxon>Sordariomycetidae</taxon>
        <taxon>Ophiostomatales</taxon>
        <taxon>Ophiostomataceae</taxon>
        <taxon>Sporothrix</taxon>
    </lineage>
</organism>
<reference evidence="2 3" key="1">
    <citation type="journal article" date="2024" name="IMA Fungus">
        <title>IMA Genome - F19 : A genome assembly and annotation guide to empower mycologists, including annotated draft genome sequences of Ceratocystis pirilliformis, Diaporthe australafricana, Fusarium ophioides, Paecilomyces lecythidis, and Sporothrix stenoceras.</title>
        <authorList>
            <person name="Aylward J."/>
            <person name="Wilson A.M."/>
            <person name="Visagie C.M."/>
            <person name="Spraker J."/>
            <person name="Barnes I."/>
            <person name="Buitendag C."/>
            <person name="Ceriani C."/>
            <person name="Del Mar Angel L."/>
            <person name="du Plessis D."/>
            <person name="Fuchs T."/>
            <person name="Gasser K."/>
            <person name="Kramer D."/>
            <person name="Li W."/>
            <person name="Munsamy K."/>
            <person name="Piso A."/>
            <person name="Price J.L."/>
            <person name="Sonnekus B."/>
            <person name="Thomas C."/>
            <person name="van der Nest A."/>
            <person name="van Dijk A."/>
            <person name="van Heerden A."/>
            <person name="van Vuuren N."/>
            <person name="Yilmaz N."/>
            <person name="Duong T.A."/>
            <person name="van der Merwe N.A."/>
            <person name="Wingfield M.J."/>
            <person name="Wingfield B.D."/>
        </authorList>
    </citation>
    <scope>NUCLEOTIDE SEQUENCE [LARGE SCALE GENOMIC DNA]</scope>
    <source>
        <strain evidence="2 3">CMW 5346</strain>
    </source>
</reference>
<evidence type="ECO:0000313" key="2">
    <source>
        <dbReference type="EMBL" id="KAL1897439.1"/>
    </source>
</evidence>
<feature type="region of interest" description="Disordered" evidence="1">
    <location>
        <begin position="92"/>
        <end position="289"/>
    </location>
</feature>
<feature type="compositionally biased region" description="Pro residues" evidence="1">
    <location>
        <begin position="846"/>
        <end position="855"/>
    </location>
</feature>
<keyword evidence="3" id="KW-1185">Reference proteome</keyword>
<comment type="caution">
    <text evidence="2">The sequence shown here is derived from an EMBL/GenBank/DDBJ whole genome shotgun (WGS) entry which is preliminary data.</text>
</comment>
<dbReference type="EMBL" id="JAWCUI010000019">
    <property type="protein sequence ID" value="KAL1897439.1"/>
    <property type="molecule type" value="Genomic_DNA"/>
</dbReference>
<feature type="compositionally biased region" description="Basic and acidic residues" evidence="1">
    <location>
        <begin position="92"/>
        <end position="106"/>
    </location>
</feature>
<feature type="compositionally biased region" description="Basic residues" evidence="1">
    <location>
        <begin position="557"/>
        <end position="573"/>
    </location>
</feature>
<feature type="compositionally biased region" description="Basic and acidic residues" evidence="1">
    <location>
        <begin position="115"/>
        <end position="146"/>
    </location>
</feature>
<evidence type="ECO:0000256" key="1">
    <source>
        <dbReference type="SAM" id="MobiDB-lite"/>
    </source>
</evidence>
<feature type="compositionally biased region" description="Acidic residues" evidence="1">
    <location>
        <begin position="665"/>
        <end position="674"/>
    </location>
</feature>
<feature type="compositionally biased region" description="Gly residues" evidence="1">
    <location>
        <begin position="1158"/>
        <end position="1181"/>
    </location>
</feature>
<feature type="compositionally biased region" description="Basic residues" evidence="1">
    <location>
        <begin position="266"/>
        <end position="277"/>
    </location>
</feature>
<feature type="compositionally biased region" description="Pro residues" evidence="1">
    <location>
        <begin position="905"/>
        <end position="918"/>
    </location>
</feature>
<feature type="region of interest" description="Disordered" evidence="1">
    <location>
        <begin position="373"/>
        <end position="405"/>
    </location>
</feature>
<proteinExistence type="predicted"/>
<feature type="compositionally biased region" description="Basic and acidic residues" evidence="1">
    <location>
        <begin position="1225"/>
        <end position="1256"/>
    </location>
</feature>
<feature type="region of interest" description="Disordered" evidence="1">
    <location>
        <begin position="1"/>
        <end position="27"/>
    </location>
</feature>
<sequence>MPETDYYESSYRRDRERDTVYSSDDDERYKKKTVHRYKVGGSGDRVERVERTTTVDRYEDKDYKPVRRSSNNLLDVVDRRDYVPERPRSAFEVTETTRRTERDRDYYGGGGSRVVYEKTKEIDRVDRGDRRNDRDRETRLARRADDQIVVESFSEDRRDDGHGGNIERWHRETEYYEPAPAPAAPQPIVIRNETPAPGVVVIREKERDRERDHRDRSDKKDTRHEDEYFYERRERREVGPYRGDEEVAVERYERREGGYGDERERDRRRHRHHHHDRDRRDYASDGEFSDDDYYVKKTTVIRRERSPSVDKHHRLHLAEGALAGAGLGALLGSRRNNQTGELPEHRGRKVVAGAALGALGTEVFKRAHSAYNERFGDNDDDDRARSRSRGGGNRSRSTSRHHSKLKTGLGLAAAALAVAGAAKYIQSNRIDKEERNRGRSLHRYSSDEGDYGHVNNRSASRSGTKSRSHSVAKVAAGTAAVAGLVHHFRSKSRQREGKARSHSRLRTGAEIAGAAIAGAAAKKLYDKHKDKKELEREQKEAAYYSDEPYYSDDDRHSRHSRGRGSRSHSRNRSASHSPPPLSGATRTPYPPSGADPELGLVEYGDQPLYADPGAAAGGGAIINQSRDRGHGHRGSYDSAADASEREDRRSRRHHRRDRDNHDGNDSDDEADADVDSDRKSKRNRSASRLRNLAAAGAGAVAGAIGIKKYGDSKKKKEEEEAEEKRERERERRDRHRDRDRDHDHDYDRDHDRRHSHDRDYDRDEDINRRHRHRHHRDEAAYDGGYYDDYDGRPPSPPHASGGAFYPPAPAGAPPAAAGVAGGIMQHPNTNLHEIYPPYNPIDYSGYPPPPGPPPNRGSGAADAQGGAPIPHGPSSGPSSGPVPGPAPYPASYPSTPAAGPVDPVEIPPECPILPPPGPSAGTMPPTGGPSGAPPPPVGNVYEAPGANPNVPPNANTSASRGRSDDSPIINSRPPAAHDGDHVSFTVPLNTVNDIQDLPEDAHEAAKAVGFAPLSPQSSRTLRRHHAEIGEHPTDKSSSTDKDKDKVKGKSRQLPSPSPSPTAAVHSRRQQAEDDDAIEELPDRFDSHGRPLDGRSIGGSANSRTRGMTSRHGDFEFRNPDGRPDGWHVRGQWGVASSDPNGGGGVDKIADSVRSILDGVGGASSGGGGGHPGILGIIGGVLEGLSHHDEGDARRDLGDGDDRRDDRQSGDDDGKKRKRRNTYAGKDGRGRNRDSGRDRDRHREGDRDDRGHDDRATSVDYLDGGYVFDRDGYDGNDARKRRRSWAS</sequence>
<gene>
    <name evidence="2" type="ORF">Sste5346_004176</name>
</gene>
<feature type="compositionally biased region" description="Polar residues" evidence="1">
    <location>
        <begin position="1098"/>
        <end position="1107"/>
    </location>
</feature>
<feature type="compositionally biased region" description="Basic and acidic residues" evidence="1">
    <location>
        <begin position="1026"/>
        <end position="1047"/>
    </location>
</feature>
<feature type="region of interest" description="Disordered" evidence="1">
    <location>
        <begin position="486"/>
        <end position="506"/>
    </location>
</feature>
<feature type="compositionally biased region" description="Basic and acidic residues" evidence="1">
    <location>
        <begin position="154"/>
        <end position="174"/>
    </location>
</feature>
<protein>
    <recommendedName>
        <fullName evidence="4">DUF3824 domain-containing protein</fullName>
    </recommendedName>
</protein>
<feature type="compositionally biased region" description="Basic and acidic residues" evidence="1">
    <location>
        <begin position="708"/>
        <end position="767"/>
    </location>
</feature>
<feature type="compositionally biased region" description="Basic and acidic residues" evidence="1">
    <location>
        <begin position="529"/>
        <end position="540"/>
    </location>
</feature>
<dbReference type="Proteomes" id="UP001583186">
    <property type="component" value="Unassembled WGS sequence"/>
</dbReference>
<feature type="compositionally biased region" description="Low complexity" evidence="1">
    <location>
        <begin position="865"/>
        <end position="879"/>
    </location>
</feature>
<feature type="compositionally biased region" description="Basic and acidic residues" evidence="1">
    <location>
        <begin position="1080"/>
        <end position="1092"/>
    </location>
</feature>
<feature type="region of interest" description="Disordered" evidence="1">
    <location>
        <begin position="529"/>
        <end position="1286"/>
    </location>
</feature>
<evidence type="ECO:0000313" key="3">
    <source>
        <dbReference type="Proteomes" id="UP001583186"/>
    </source>
</evidence>
<feature type="compositionally biased region" description="Basic and acidic residues" evidence="1">
    <location>
        <begin position="1184"/>
        <end position="1214"/>
    </location>
</feature>
<dbReference type="PANTHER" id="PTHR35487">
    <property type="entry name" value="DUF3824 DOMAIN-CONTAINING PROTEIN"/>
    <property type="match status" value="1"/>
</dbReference>
<feature type="compositionally biased region" description="Basic and acidic residues" evidence="1">
    <location>
        <begin position="1267"/>
        <end position="1277"/>
    </location>
</feature>
<feature type="compositionally biased region" description="Basic and acidic residues" evidence="1">
    <location>
        <begin position="10"/>
        <end position="19"/>
    </location>
</feature>
<feature type="compositionally biased region" description="Low complexity" evidence="1">
    <location>
        <begin position="891"/>
        <end position="904"/>
    </location>
</feature>
<feature type="compositionally biased region" description="Pro residues" evidence="1">
    <location>
        <begin position="880"/>
        <end position="890"/>
    </location>
</feature>
<feature type="compositionally biased region" description="Low complexity" evidence="1">
    <location>
        <begin position="943"/>
        <end position="958"/>
    </location>
</feature>
<name>A0ABR3ZD54_9PEZI</name>
<dbReference type="PANTHER" id="PTHR35487:SF1">
    <property type="entry name" value="DUF3824 DOMAIN-CONTAINING PROTEIN"/>
    <property type="match status" value="1"/>
</dbReference>
<feature type="compositionally biased region" description="Basic and acidic residues" evidence="1">
    <location>
        <begin position="374"/>
        <end position="385"/>
    </location>
</feature>
<feature type="compositionally biased region" description="Low complexity" evidence="1">
    <location>
        <begin position="688"/>
        <end position="707"/>
    </location>
</feature>
<accession>A0ABR3ZD54</accession>
<feature type="region of interest" description="Disordered" evidence="1">
    <location>
        <begin position="431"/>
        <end position="470"/>
    </location>
</feature>
<feature type="compositionally biased region" description="Basic and acidic residues" evidence="1">
    <location>
        <begin position="202"/>
        <end position="265"/>
    </location>
</feature>
<evidence type="ECO:0008006" key="4">
    <source>
        <dbReference type="Google" id="ProtNLM"/>
    </source>
</evidence>